<sequence>MPGRCKDSLVILAIAVGGFSPPTTAEIHKCISKDGKVSFSHIACPHDAATETLDITGKPAGAKRDQGSEVIPYPTAQPPATRLDRQRTRAPAKEQPPQTNTSLIYQKWLIQERNATIRGATPPEIKLRREKTRTVIGKD</sequence>
<keyword evidence="3" id="KW-1185">Reference proteome</keyword>
<evidence type="ECO:0000313" key="2">
    <source>
        <dbReference type="EMBL" id="RKT44703.1"/>
    </source>
</evidence>
<evidence type="ECO:0000256" key="1">
    <source>
        <dbReference type="SAM" id="MobiDB-lite"/>
    </source>
</evidence>
<name>A0A495V7W1_9GAMM</name>
<comment type="caution">
    <text evidence="2">The sequence shown here is derived from an EMBL/GenBank/DDBJ whole genome shotgun (WGS) entry which is preliminary data.</text>
</comment>
<protein>
    <recommendedName>
        <fullName evidence="4">DUF4124 domain-containing protein</fullName>
    </recommendedName>
</protein>
<dbReference type="EMBL" id="RBXL01000001">
    <property type="protein sequence ID" value="RKT44703.1"/>
    <property type="molecule type" value="Genomic_DNA"/>
</dbReference>
<evidence type="ECO:0000313" key="3">
    <source>
        <dbReference type="Proteomes" id="UP000274556"/>
    </source>
</evidence>
<accession>A0A495V7W1</accession>
<reference evidence="2 3" key="1">
    <citation type="submission" date="2018-10" db="EMBL/GenBank/DDBJ databases">
        <title>Genomic Encyclopedia of Archaeal and Bacterial Type Strains, Phase II (KMG-II): from individual species to whole genera.</title>
        <authorList>
            <person name="Goeker M."/>
        </authorList>
    </citation>
    <scope>NUCLEOTIDE SEQUENCE [LARGE SCALE GENOMIC DNA]</scope>
    <source>
        <strain evidence="2 3">DSM 235</strain>
    </source>
</reference>
<proteinExistence type="predicted"/>
<evidence type="ECO:0008006" key="4">
    <source>
        <dbReference type="Google" id="ProtNLM"/>
    </source>
</evidence>
<gene>
    <name evidence="2" type="ORF">BDD21_2101</name>
</gene>
<organism evidence="2 3">
    <name type="scientific">Thiocapsa rosea</name>
    <dbReference type="NCBI Taxonomy" id="69360"/>
    <lineage>
        <taxon>Bacteria</taxon>
        <taxon>Pseudomonadati</taxon>
        <taxon>Pseudomonadota</taxon>
        <taxon>Gammaproteobacteria</taxon>
        <taxon>Chromatiales</taxon>
        <taxon>Chromatiaceae</taxon>
        <taxon>Thiocapsa</taxon>
    </lineage>
</organism>
<dbReference type="Proteomes" id="UP000274556">
    <property type="component" value="Unassembled WGS sequence"/>
</dbReference>
<dbReference type="AlphaFoldDB" id="A0A495V7W1"/>
<feature type="region of interest" description="Disordered" evidence="1">
    <location>
        <begin position="57"/>
        <end position="102"/>
    </location>
</feature>